<feature type="region of interest" description="Disordered" evidence="5">
    <location>
        <begin position="244"/>
        <end position="317"/>
    </location>
</feature>
<dbReference type="PANTHER" id="PTHR23164:SF30">
    <property type="entry name" value="EARLY ENDOSOME ANTIGEN 1"/>
    <property type="match status" value="1"/>
</dbReference>
<dbReference type="GO" id="GO:0008270">
    <property type="term" value="F:zinc ion binding"/>
    <property type="evidence" value="ECO:0007669"/>
    <property type="project" value="UniProtKB-KW"/>
</dbReference>
<name>A0A7S2MZW9_9EUKA</name>
<dbReference type="SUPFAM" id="SSF57903">
    <property type="entry name" value="FYVE/PHD zinc finger"/>
    <property type="match status" value="1"/>
</dbReference>
<dbReference type="InterPro" id="IPR000306">
    <property type="entry name" value="Znf_FYVE"/>
</dbReference>
<dbReference type="Gene3D" id="3.30.40.10">
    <property type="entry name" value="Zinc/RING finger domain, C3HC4 (zinc finger)"/>
    <property type="match status" value="1"/>
</dbReference>
<dbReference type="InterPro" id="IPR011011">
    <property type="entry name" value="Znf_FYVE_PHD"/>
</dbReference>
<protein>
    <recommendedName>
        <fullName evidence="6">FYVE-type domain-containing protein</fullName>
    </recommendedName>
</protein>
<dbReference type="Pfam" id="PF01363">
    <property type="entry name" value="FYVE"/>
    <property type="match status" value="1"/>
</dbReference>
<keyword evidence="1" id="KW-0479">Metal-binding</keyword>
<organism evidence="7">
    <name type="scientific">Haptolina brevifila</name>
    <dbReference type="NCBI Taxonomy" id="156173"/>
    <lineage>
        <taxon>Eukaryota</taxon>
        <taxon>Haptista</taxon>
        <taxon>Haptophyta</taxon>
        <taxon>Prymnesiophyceae</taxon>
        <taxon>Prymnesiales</taxon>
        <taxon>Prymnesiaceae</taxon>
        <taxon>Haptolina</taxon>
    </lineage>
</organism>
<proteinExistence type="predicted"/>
<feature type="compositionally biased region" description="Basic and acidic residues" evidence="5">
    <location>
        <begin position="244"/>
        <end position="256"/>
    </location>
</feature>
<dbReference type="PROSITE" id="PS50178">
    <property type="entry name" value="ZF_FYVE"/>
    <property type="match status" value="1"/>
</dbReference>
<evidence type="ECO:0000313" key="7">
    <source>
        <dbReference type="EMBL" id="CAD9511678.1"/>
    </source>
</evidence>
<reference evidence="7" key="1">
    <citation type="submission" date="2021-01" db="EMBL/GenBank/DDBJ databases">
        <authorList>
            <person name="Corre E."/>
            <person name="Pelletier E."/>
            <person name="Niang G."/>
            <person name="Scheremetjew M."/>
            <person name="Finn R."/>
            <person name="Kale V."/>
            <person name="Holt S."/>
            <person name="Cochrane G."/>
            <person name="Meng A."/>
            <person name="Brown T."/>
            <person name="Cohen L."/>
        </authorList>
    </citation>
    <scope>NUCLEOTIDE SEQUENCE</scope>
    <source>
        <strain evidence="7">UTEX LB 985</strain>
    </source>
</reference>
<dbReference type="SMART" id="SM00064">
    <property type="entry name" value="FYVE"/>
    <property type="match status" value="1"/>
</dbReference>
<sequence>MSDKPYPVLPNGAQWQPDDKRKDCTSCRKTFTMFVRKHHCRGCGRIFCNDCTPESTMLPAFPLSAMAEPLCVALDRAHSLGYKDYPSRVCPDCRLQLKTGLSQNAVAKAPPLNAPPNSERPESERDSERTEDNSECSGHLPIVNEAGDNEEDAEATSYKEEPGVGLRLFVSYLDWPTSAPLFTSWADKDPTPTFIEDARVSMSSCSSNDNRLLVFSRSAGQYVPYDSRRLSDSARLSNSFRLSGRSELDDSEHKDLAASPGVLTRVDEGDSPHSVWTPETRSRTSSRLVPPQDLPAPGEAMGATKAAPSSSAAGEVMEATKDEAVVKAETGIPSPRCGFPALDRCLAPCLAPNMTK</sequence>
<accession>A0A7S2MZW9</accession>
<gene>
    <name evidence="7" type="ORF">CBRE1094_LOCUS31959</name>
</gene>
<feature type="region of interest" description="Disordered" evidence="5">
    <location>
        <begin position="104"/>
        <end position="159"/>
    </location>
</feature>
<dbReference type="InterPro" id="IPR017455">
    <property type="entry name" value="Znf_FYVE-rel"/>
</dbReference>
<evidence type="ECO:0000259" key="6">
    <source>
        <dbReference type="PROSITE" id="PS50178"/>
    </source>
</evidence>
<feature type="compositionally biased region" description="Polar residues" evidence="5">
    <location>
        <begin position="277"/>
        <end position="287"/>
    </location>
</feature>
<feature type="domain" description="FYVE-type" evidence="6">
    <location>
        <begin position="18"/>
        <end position="98"/>
    </location>
</feature>
<dbReference type="InterPro" id="IPR013083">
    <property type="entry name" value="Znf_RING/FYVE/PHD"/>
</dbReference>
<keyword evidence="3" id="KW-0862">Zinc</keyword>
<evidence type="ECO:0000256" key="4">
    <source>
        <dbReference type="PROSITE-ProRule" id="PRU00091"/>
    </source>
</evidence>
<dbReference type="AlphaFoldDB" id="A0A7S2MZW9"/>
<dbReference type="EMBL" id="HBGU01058798">
    <property type="protein sequence ID" value="CAD9511678.1"/>
    <property type="molecule type" value="Transcribed_RNA"/>
</dbReference>
<feature type="compositionally biased region" description="Basic and acidic residues" evidence="5">
    <location>
        <begin position="119"/>
        <end position="132"/>
    </location>
</feature>
<dbReference type="PANTHER" id="PTHR23164">
    <property type="entry name" value="EARLY ENDOSOME ANTIGEN 1"/>
    <property type="match status" value="1"/>
</dbReference>
<evidence type="ECO:0000256" key="5">
    <source>
        <dbReference type="SAM" id="MobiDB-lite"/>
    </source>
</evidence>
<evidence type="ECO:0000256" key="2">
    <source>
        <dbReference type="ARBA" id="ARBA00022771"/>
    </source>
</evidence>
<keyword evidence="2 4" id="KW-0863">Zinc-finger</keyword>
<evidence type="ECO:0000256" key="1">
    <source>
        <dbReference type="ARBA" id="ARBA00022723"/>
    </source>
</evidence>
<evidence type="ECO:0000256" key="3">
    <source>
        <dbReference type="ARBA" id="ARBA00022833"/>
    </source>
</evidence>